<feature type="compositionally biased region" description="Acidic residues" evidence="1">
    <location>
        <begin position="152"/>
        <end position="162"/>
    </location>
</feature>
<gene>
    <name evidence="2" type="ORF">PCOR1329_LOCUS49686</name>
</gene>
<accession>A0ABN9ULQ7</accession>
<organism evidence="2 3">
    <name type="scientific">Prorocentrum cordatum</name>
    <dbReference type="NCBI Taxonomy" id="2364126"/>
    <lineage>
        <taxon>Eukaryota</taxon>
        <taxon>Sar</taxon>
        <taxon>Alveolata</taxon>
        <taxon>Dinophyceae</taxon>
        <taxon>Prorocentrales</taxon>
        <taxon>Prorocentraceae</taxon>
        <taxon>Prorocentrum</taxon>
    </lineage>
</organism>
<dbReference type="Proteomes" id="UP001189429">
    <property type="component" value="Unassembled WGS sequence"/>
</dbReference>
<proteinExistence type="predicted"/>
<reference evidence="2" key="1">
    <citation type="submission" date="2023-10" db="EMBL/GenBank/DDBJ databases">
        <authorList>
            <person name="Chen Y."/>
            <person name="Shah S."/>
            <person name="Dougan E. K."/>
            <person name="Thang M."/>
            <person name="Chan C."/>
        </authorList>
    </citation>
    <scope>NUCLEOTIDE SEQUENCE [LARGE SCALE GENOMIC DNA]</scope>
</reference>
<evidence type="ECO:0000313" key="2">
    <source>
        <dbReference type="EMBL" id="CAK0860824.1"/>
    </source>
</evidence>
<feature type="compositionally biased region" description="Low complexity" evidence="1">
    <location>
        <begin position="67"/>
        <end position="79"/>
    </location>
</feature>
<comment type="caution">
    <text evidence="2">The sequence shown here is derived from an EMBL/GenBank/DDBJ whole genome shotgun (WGS) entry which is preliminary data.</text>
</comment>
<feature type="compositionally biased region" description="Basic and acidic residues" evidence="1">
    <location>
        <begin position="163"/>
        <end position="177"/>
    </location>
</feature>
<sequence>MQAGLPAGGGRWCHCCGAAVWWSPASAKPPHRGGVRCELLALLRSAPSARAEVRRGAAGPPRHEAPRPGAGARCPAPQGALGEARTLKDKLEEKRPSVQALAQRRCRELGCGAVRSASGGEGSDEEGAQGCSLARDAESEEEALEKKAEVDWTLDDEDDADEGRDNVDGVAEEHEGDVPDCEGSDAAADLDCSDGDPGGRDGTTPLQSPDPLGVLDGLLAPRMRAIEDELEAIEDELAAGAVDDAFGRLMQSAMPELDGGAVQLDSELGS</sequence>
<feature type="region of interest" description="Disordered" evidence="1">
    <location>
        <begin position="50"/>
        <end position="79"/>
    </location>
</feature>
<feature type="region of interest" description="Disordered" evidence="1">
    <location>
        <begin position="115"/>
        <end position="215"/>
    </location>
</feature>
<feature type="compositionally biased region" description="Basic and acidic residues" evidence="1">
    <location>
        <begin position="51"/>
        <end position="66"/>
    </location>
</feature>
<keyword evidence="3" id="KW-1185">Reference proteome</keyword>
<protein>
    <submittedName>
        <fullName evidence="2">Uncharacterized protein</fullName>
    </submittedName>
</protein>
<dbReference type="EMBL" id="CAUYUJ010016015">
    <property type="protein sequence ID" value="CAK0860824.1"/>
    <property type="molecule type" value="Genomic_DNA"/>
</dbReference>
<evidence type="ECO:0000256" key="1">
    <source>
        <dbReference type="SAM" id="MobiDB-lite"/>
    </source>
</evidence>
<name>A0ABN9ULQ7_9DINO</name>
<evidence type="ECO:0000313" key="3">
    <source>
        <dbReference type="Proteomes" id="UP001189429"/>
    </source>
</evidence>